<accession>A0A8S1FF78</accession>
<gene>
    <name evidence="1" type="ORF">CBOVIS_LOCUS13001</name>
</gene>
<sequence>MKNPSTLFNDDSIQEDLVNQTSNVKSKILDQDGERDCTFHKTKKESYYDGEEDKSNTNTGSFVDPVDIDDELRRLKKVCKIPYWSGSSFFPVETLPILSWKIPRRKKKSTDDSKTSTGIELPDILAKSGSIHEKCMKPTEAFWGLTTSVDLFCVDSTSPSLSLDSSVTSKKMKILDVSTPLPQKLTKGLEKFKDPADMTEELAKLKTLFKRPYWVKSGDEYQVQSLETEISNLEAFNKLPKGQRKRNARGQFLIN</sequence>
<evidence type="ECO:0000313" key="1">
    <source>
        <dbReference type="EMBL" id="CAB3411623.1"/>
    </source>
</evidence>
<name>A0A8S1FF78_9PELO</name>
<protein>
    <submittedName>
        <fullName evidence="1">Uncharacterized protein</fullName>
    </submittedName>
</protein>
<dbReference type="AlphaFoldDB" id="A0A8S1FF78"/>
<keyword evidence="2" id="KW-1185">Reference proteome</keyword>
<reference evidence="1 2" key="1">
    <citation type="submission" date="2020-04" db="EMBL/GenBank/DDBJ databases">
        <authorList>
            <person name="Laetsch R D."/>
            <person name="Stevens L."/>
            <person name="Kumar S."/>
            <person name="Blaxter L. M."/>
        </authorList>
    </citation>
    <scope>NUCLEOTIDE SEQUENCE [LARGE SCALE GENOMIC DNA]</scope>
</reference>
<organism evidence="1 2">
    <name type="scientific">Caenorhabditis bovis</name>
    <dbReference type="NCBI Taxonomy" id="2654633"/>
    <lineage>
        <taxon>Eukaryota</taxon>
        <taxon>Metazoa</taxon>
        <taxon>Ecdysozoa</taxon>
        <taxon>Nematoda</taxon>
        <taxon>Chromadorea</taxon>
        <taxon>Rhabditida</taxon>
        <taxon>Rhabditina</taxon>
        <taxon>Rhabditomorpha</taxon>
        <taxon>Rhabditoidea</taxon>
        <taxon>Rhabditidae</taxon>
        <taxon>Peloderinae</taxon>
        <taxon>Caenorhabditis</taxon>
    </lineage>
</organism>
<dbReference type="EMBL" id="CADEPM010000015">
    <property type="protein sequence ID" value="CAB3411623.1"/>
    <property type="molecule type" value="Genomic_DNA"/>
</dbReference>
<comment type="caution">
    <text evidence="1">The sequence shown here is derived from an EMBL/GenBank/DDBJ whole genome shotgun (WGS) entry which is preliminary data.</text>
</comment>
<dbReference type="Proteomes" id="UP000494206">
    <property type="component" value="Unassembled WGS sequence"/>
</dbReference>
<evidence type="ECO:0000313" key="2">
    <source>
        <dbReference type="Proteomes" id="UP000494206"/>
    </source>
</evidence>
<proteinExistence type="predicted"/>